<evidence type="ECO:0000313" key="8">
    <source>
        <dbReference type="EMBL" id="BBE18160.1"/>
    </source>
</evidence>
<evidence type="ECO:0000256" key="5">
    <source>
        <dbReference type="ARBA" id="ARBA00022801"/>
    </source>
</evidence>
<dbReference type="Proteomes" id="UP001193389">
    <property type="component" value="Chromosome"/>
</dbReference>
<dbReference type="GO" id="GO:0004526">
    <property type="term" value="F:ribonuclease P activity"/>
    <property type="evidence" value="ECO:0007669"/>
    <property type="project" value="UniProtKB-UniRule"/>
</dbReference>
<dbReference type="Gene3D" id="3.30.230.10">
    <property type="match status" value="1"/>
</dbReference>
<dbReference type="GO" id="GO:0001682">
    <property type="term" value="P:tRNA 5'-leader removal"/>
    <property type="evidence" value="ECO:0007669"/>
    <property type="project" value="UniProtKB-UniRule"/>
</dbReference>
<comment type="catalytic activity">
    <reaction evidence="7">
        <text>Endonucleolytic cleavage of RNA, removing 5'-extranucleotides from tRNA precursor.</text>
        <dbReference type="EC" id="3.1.26.5"/>
    </reaction>
</comment>
<evidence type="ECO:0000256" key="3">
    <source>
        <dbReference type="ARBA" id="ARBA00022722"/>
    </source>
</evidence>
<keyword evidence="4 7" id="KW-0255">Endonuclease</keyword>
<dbReference type="GO" id="GO:0042781">
    <property type="term" value="F:3'-tRNA processing endoribonuclease activity"/>
    <property type="evidence" value="ECO:0007669"/>
    <property type="project" value="TreeGrafter"/>
</dbReference>
<comment type="subunit">
    <text evidence="7">Consists of a catalytic RNA component (M1 or rnpB) and a protein subunit.</text>
</comment>
<comment type="function">
    <text evidence="1 7">RNaseP catalyzes the removal of the 5'-leader sequence from pre-tRNA to produce the mature 5'-terminus. It can also cleave other RNA substrates such as 4.5S RNA. The protein component plays an auxiliary but essential role in vivo by binding to the 5'-leader sequence and broadening the substrate specificity of the ribozyme.</text>
</comment>
<dbReference type="InterPro" id="IPR000100">
    <property type="entry name" value="RNase_P"/>
</dbReference>
<dbReference type="RefSeq" id="WP_318351090.1">
    <property type="nucleotide sequence ID" value="NZ_AP018694.1"/>
</dbReference>
<dbReference type="InterPro" id="IPR014721">
    <property type="entry name" value="Ribsml_uS5_D2-typ_fold_subgr"/>
</dbReference>
<keyword evidence="3 7" id="KW-0540">Nuclease</keyword>
<dbReference type="PROSITE" id="PS00648">
    <property type="entry name" value="RIBONUCLEASE_P"/>
    <property type="match status" value="1"/>
</dbReference>
<dbReference type="EC" id="3.1.26.5" evidence="7"/>
<keyword evidence="5 7" id="KW-0378">Hydrolase</keyword>
<dbReference type="SUPFAM" id="SSF54211">
    <property type="entry name" value="Ribosomal protein S5 domain 2-like"/>
    <property type="match status" value="1"/>
</dbReference>
<proteinExistence type="inferred from homology"/>
<dbReference type="HAMAP" id="MF_00227">
    <property type="entry name" value="RNase_P"/>
    <property type="match status" value="1"/>
</dbReference>
<protein>
    <recommendedName>
        <fullName evidence="7">Ribonuclease P protein component</fullName>
        <shortName evidence="7">RNase P protein</shortName>
        <shortName evidence="7">RNaseP protein</shortName>
        <ecNumber evidence="7">3.1.26.5</ecNumber>
    </recommendedName>
    <alternativeName>
        <fullName evidence="7">Protein C5</fullName>
    </alternativeName>
</protein>
<keyword evidence="9" id="KW-1185">Reference proteome</keyword>
<dbReference type="GO" id="GO:0000049">
    <property type="term" value="F:tRNA binding"/>
    <property type="evidence" value="ECO:0007669"/>
    <property type="project" value="UniProtKB-UniRule"/>
</dbReference>
<dbReference type="KEGG" id="anf:AQPE_2320"/>
<evidence type="ECO:0000313" key="9">
    <source>
        <dbReference type="Proteomes" id="UP001193389"/>
    </source>
</evidence>
<name>A0A5K7S9B8_9BACT</name>
<keyword evidence="2 7" id="KW-0819">tRNA processing</keyword>
<gene>
    <name evidence="7" type="primary">rnpA</name>
    <name evidence="8" type="ORF">AQPE_2320</name>
</gene>
<evidence type="ECO:0000256" key="2">
    <source>
        <dbReference type="ARBA" id="ARBA00022694"/>
    </source>
</evidence>
<reference evidence="8" key="1">
    <citation type="journal article" date="2020" name="Int. J. Syst. Evol. Microbiol.">
        <title>Aquipluma nitroreducens gen. nov. sp. nov., a novel facultatively anaerobic bacterium isolated from a freshwater lake.</title>
        <authorList>
            <person name="Watanabe M."/>
            <person name="Kojima H."/>
            <person name="Fukui M."/>
        </authorList>
    </citation>
    <scope>NUCLEOTIDE SEQUENCE</scope>
    <source>
        <strain evidence="8">MeG22</strain>
    </source>
</reference>
<dbReference type="AlphaFoldDB" id="A0A5K7S9B8"/>
<evidence type="ECO:0000256" key="4">
    <source>
        <dbReference type="ARBA" id="ARBA00022759"/>
    </source>
</evidence>
<dbReference type="EMBL" id="AP018694">
    <property type="protein sequence ID" value="BBE18160.1"/>
    <property type="molecule type" value="Genomic_DNA"/>
</dbReference>
<evidence type="ECO:0000256" key="7">
    <source>
        <dbReference type="HAMAP-Rule" id="MF_00227"/>
    </source>
</evidence>
<evidence type="ECO:0000256" key="1">
    <source>
        <dbReference type="ARBA" id="ARBA00002663"/>
    </source>
</evidence>
<dbReference type="Pfam" id="PF00825">
    <property type="entry name" value="Ribonuclease_P"/>
    <property type="match status" value="1"/>
</dbReference>
<keyword evidence="6 7" id="KW-0694">RNA-binding</keyword>
<dbReference type="InterPro" id="IPR020539">
    <property type="entry name" value="RNase_P_CS"/>
</dbReference>
<evidence type="ECO:0000256" key="6">
    <source>
        <dbReference type="ARBA" id="ARBA00022884"/>
    </source>
</evidence>
<accession>A0A5K7S9B8</accession>
<sequence>MEEFTLKKEERLCSQKIIGEMFSSGESFLAYPLKVVFQKTESTQPFPVQAAFTVSKRNFKRAVKRNLLKRRMREAYRLNKPGLYTELAAKELHIAVMFVFIAKDMIEFAIVEKAMISAFKKILAKV</sequence>
<dbReference type="PANTHER" id="PTHR33992">
    <property type="entry name" value="RIBONUCLEASE P PROTEIN COMPONENT"/>
    <property type="match status" value="1"/>
</dbReference>
<dbReference type="PANTHER" id="PTHR33992:SF1">
    <property type="entry name" value="RIBONUCLEASE P PROTEIN COMPONENT"/>
    <property type="match status" value="1"/>
</dbReference>
<organism evidence="8 9">
    <name type="scientific">Aquipluma nitroreducens</name>
    <dbReference type="NCBI Taxonomy" id="2010828"/>
    <lineage>
        <taxon>Bacteria</taxon>
        <taxon>Pseudomonadati</taxon>
        <taxon>Bacteroidota</taxon>
        <taxon>Bacteroidia</taxon>
        <taxon>Marinilabiliales</taxon>
        <taxon>Prolixibacteraceae</taxon>
        <taxon>Aquipluma</taxon>
    </lineage>
</organism>
<dbReference type="GO" id="GO:0030677">
    <property type="term" value="C:ribonuclease P complex"/>
    <property type="evidence" value="ECO:0007669"/>
    <property type="project" value="TreeGrafter"/>
</dbReference>
<dbReference type="InterPro" id="IPR020568">
    <property type="entry name" value="Ribosomal_Su5_D2-typ_SF"/>
</dbReference>
<comment type="similarity">
    <text evidence="7">Belongs to the RnpA family.</text>
</comment>